<protein>
    <submittedName>
        <fullName evidence="1">Uncharacterized protein</fullName>
    </submittedName>
</protein>
<dbReference type="Gramene" id="PGSC0003DMT400033829">
    <property type="protein sequence ID" value="PGSC0003DMT400033829"/>
    <property type="gene ID" value="PGSC0003DMG400012998"/>
</dbReference>
<organism evidence="1 2">
    <name type="scientific">Solanum tuberosum</name>
    <name type="common">Potato</name>
    <dbReference type="NCBI Taxonomy" id="4113"/>
    <lineage>
        <taxon>Eukaryota</taxon>
        <taxon>Viridiplantae</taxon>
        <taxon>Streptophyta</taxon>
        <taxon>Embryophyta</taxon>
        <taxon>Tracheophyta</taxon>
        <taxon>Spermatophyta</taxon>
        <taxon>Magnoliopsida</taxon>
        <taxon>eudicotyledons</taxon>
        <taxon>Gunneridae</taxon>
        <taxon>Pentapetalae</taxon>
        <taxon>asterids</taxon>
        <taxon>lamiids</taxon>
        <taxon>Solanales</taxon>
        <taxon>Solanaceae</taxon>
        <taxon>Solanoideae</taxon>
        <taxon>Solaneae</taxon>
        <taxon>Solanum</taxon>
    </lineage>
</organism>
<dbReference type="PaxDb" id="4113-PGSC0003DMT400033829"/>
<dbReference type="Proteomes" id="UP000011115">
    <property type="component" value="Unassembled WGS sequence"/>
</dbReference>
<dbReference type="HOGENOM" id="CLU_3054189_0_0_1"/>
<dbReference type="EnsemblPlants" id="PGSC0003DMT400033829">
    <property type="protein sequence ID" value="PGSC0003DMT400033829"/>
    <property type="gene ID" value="PGSC0003DMG400012998"/>
</dbReference>
<keyword evidence="2" id="KW-1185">Reference proteome</keyword>
<evidence type="ECO:0000313" key="2">
    <source>
        <dbReference type="Proteomes" id="UP000011115"/>
    </source>
</evidence>
<accession>M1AZR9</accession>
<dbReference type="AlphaFoldDB" id="M1AZR9"/>
<evidence type="ECO:0000313" key="1">
    <source>
        <dbReference type="EnsemblPlants" id="PGSC0003DMT400033829"/>
    </source>
</evidence>
<dbReference type="InParanoid" id="M1AZR9"/>
<name>M1AZR9_SOLTU</name>
<proteinExistence type="predicted"/>
<sequence>MDVVVFRRFMAVSLAEGWEMSVKGAWGRRELDGRGEERVWRGVLGKGKRFSIFS</sequence>
<reference evidence="2" key="1">
    <citation type="journal article" date="2011" name="Nature">
        <title>Genome sequence and analysis of the tuber crop potato.</title>
        <authorList>
            <consortium name="The Potato Genome Sequencing Consortium"/>
        </authorList>
    </citation>
    <scope>NUCLEOTIDE SEQUENCE [LARGE SCALE GENOMIC DNA]</scope>
    <source>
        <strain evidence="2">cv. DM1-3 516 R44</strain>
    </source>
</reference>
<reference evidence="1" key="2">
    <citation type="submission" date="2015-06" db="UniProtKB">
        <authorList>
            <consortium name="EnsemblPlants"/>
        </authorList>
    </citation>
    <scope>IDENTIFICATION</scope>
    <source>
        <strain evidence="1">DM1-3 516 R44</strain>
    </source>
</reference>